<accession>A0A150FXV1</accession>
<dbReference type="PROSITE" id="PS50088">
    <property type="entry name" value="ANK_REPEAT"/>
    <property type="match status" value="7"/>
</dbReference>
<feature type="region of interest" description="Disordered" evidence="4">
    <location>
        <begin position="195"/>
        <end position="215"/>
    </location>
</feature>
<evidence type="ECO:0000256" key="3">
    <source>
        <dbReference type="PROSITE-ProRule" id="PRU00023"/>
    </source>
</evidence>
<gene>
    <name evidence="5" type="ORF">GPECTOR_147g10</name>
</gene>
<dbReference type="PROSITE" id="PS50297">
    <property type="entry name" value="ANK_REP_REGION"/>
    <property type="match status" value="6"/>
</dbReference>
<dbReference type="SMART" id="SM00248">
    <property type="entry name" value="ANK"/>
    <property type="match status" value="8"/>
</dbReference>
<dbReference type="PANTHER" id="PTHR24173:SF27">
    <property type="entry name" value="ANKYRIN REPEAT AND SOCS BOX PROTEIN 1"/>
    <property type="match status" value="1"/>
</dbReference>
<feature type="compositionally biased region" description="Basic and acidic residues" evidence="4">
    <location>
        <begin position="346"/>
        <end position="368"/>
    </location>
</feature>
<organism evidence="5 6">
    <name type="scientific">Gonium pectorale</name>
    <name type="common">Green alga</name>
    <dbReference type="NCBI Taxonomy" id="33097"/>
    <lineage>
        <taxon>Eukaryota</taxon>
        <taxon>Viridiplantae</taxon>
        <taxon>Chlorophyta</taxon>
        <taxon>core chlorophytes</taxon>
        <taxon>Chlorophyceae</taxon>
        <taxon>CS clade</taxon>
        <taxon>Chlamydomonadales</taxon>
        <taxon>Volvocaceae</taxon>
        <taxon>Gonium</taxon>
    </lineage>
</organism>
<feature type="repeat" description="ANK" evidence="3">
    <location>
        <begin position="452"/>
        <end position="484"/>
    </location>
</feature>
<feature type="region of interest" description="Disordered" evidence="4">
    <location>
        <begin position="283"/>
        <end position="417"/>
    </location>
</feature>
<feature type="compositionally biased region" description="Basic residues" evidence="4">
    <location>
        <begin position="311"/>
        <end position="326"/>
    </location>
</feature>
<evidence type="ECO:0000256" key="1">
    <source>
        <dbReference type="ARBA" id="ARBA00022737"/>
    </source>
</evidence>
<feature type="compositionally biased region" description="Low complexity" evidence="4">
    <location>
        <begin position="369"/>
        <end position="401"/>
    </location>
</feature>
<dbReference type="Proteomes" id="UP000075714">
    <property type="component" value="Unassembled WGS sequence"/>
</dbReference>
<dbReference type="Pfam" id="PF12796">
    <property type="entry name" value="Ank_2"/>
    <property type="match status" value="3"/>
</dbReference>
<dbReference type="OrthoDB" id="3065869at2759"/>
<feature type="repeat" description="ANK" evidence="3">
    <location>
        <begin position="1"/>
        <end position="29"/>
    </location>
</feature>
<dbReference type="EMBL" id="LSYV01000147">
    <property type="protein sequence ID" value="KXZ42426.1"/>
    <property type="molecule type" value="Genomic_DNA"/>
</dbReference>
<feature type="repeat" description="ANK" evidence="3">
    <location>
        <begin position="63"/>
        <end position="95"/>
    </location>
</feature>
<proteinExistence type="predicted"/>
<evidence type="ECO:0000313" key="5">
    <source>
        <dbReference type="EMBL" id="KXZ42426.1"/>
    </source>
</evidence>
<reference evidence="6" key="1">
    <citation type="journal article" date="2016" name="Nat. Commun.">
        <title>The Gonium pectorale genome demonstrates co-option of cell cycle regulation during the evolution of multicellularity.</title>
        <authorList>
            <person name="Hanschen E.R."/>
            <person name="Marriage T.N."/>
            <person name="Ferris P.J."/>
            <person name="Hamaji T."/>
            <person name="Toyoda A."/>
            <person name="Fujiyama A."/>
            <person name="Neme R."/>
            <person name="Noguchi H."/>
            <person name="Minakuchi Y."/>
            <person name="Suzuki M."/>
            <person name="Kawai-Toyooka H."/>
            <person name="Smith D.R."/>
            <person name="Sparks H."/>
            <person name="Anderson J."/>
            <person name="Bakaric R."/>
            <person name="Luria V."/>
            <person name="Karger A."/>
            <person name="Kirschner M.W."/>
            <person name="Durand P.M."/>
            <person name="Michod R.E."/>
            <person name="Nozaki H."/>
            <person name="Olson B.J."/>
        </authorList>
    </citation>
    <scope>NUCLEOTIDE SEQUENCE [LARGE SCALE GENOMIC DNA]</scope>
    <source>
        <strain evidence="6">NIES-2863</strain>
    </source>
</reference>
<comment type="caution">
    <text evidence="5">The sequence shown here is derived from an EMBL/GenBank/DDBJ whole genome shotgun (WGS) entry which is preliminary data.</text>
</comment>
<sequence length="859" mass="90281">MDHPTAENGHLEVVKELLAKGANVNAATEFGWTPLRAAASKGHLKLVKELLAAGADVKSVEEKERAPLHDAAYKGHLEVVKELLAAGADVHAVDEEVGTPLHVAASKGHLEVVKELLAAKGADVKAATWDLGTPLHVAASEGHLEVVKKLLAKGANVNAASKYAGTPLHGAASEGHMEVVKELWMAGADVNAAAKPSRISAEEGEVGSEQEREEAMPAPAVAEAAATLGDQMVTLGTGTQRKRATDIEKELRDSTNAYKSLVKENAALAAKVLALEQMLAARPHSSATSSQHSDDSGDSSTSGSSGGSKRAEKKARNRANKRWRRAASREADQRENELLDAAVEQAQREAAERAQRDEAAAHIPRRDGAAAAVAAEQAQQPEEQQQPVDVAGGSGAAASNAQPIVGSSSRRPCRPPVSGLSDDLVALVEEQAVKVIGLMADTAPQHLVVQINGETPAYVAACKGHLEVVKVLRAAGADVNAADKDGWTPLQLAASNTPELLEAWSRTGVMVKLNATLPGLTLDNAQHILRHLSGSVDAGFKRLVHKEAYRHTAGDLEKLAHLCQALEERQCSGTRLPAFVGRHGVLYGLHELEMKRGGALEGLYYPPSRAAAPMCYATMIQDGEKGPISQRGVAMLCADVSSLILLLLTVGGGVVAHTQFPWVKGGSDHYMGSVQLMPELRRDIRWRLPSQLTRFMEAEGWPVAVALGLARGGTAAAWRDAFELIRRYHKDREAHIDALHLAVQEAAYFALVQPPPQPLHTNPLACCLDLGSDDEVDMAGDGPGPLLGAPPAPPPSAGPTAPPGAPPAASLRATLPGAPPVGAKRAGPQGAASSTQQTEEEDGGADTSGGDTRRVKPRI</sequence>
<dbReference type="Gene3D" id="1.25.40.20">
    <property type="entry name" value="Ankyrin repeat-containing domain"/>
    <property type="match status" value="3"/>
</dbReference>
<dbReference type="STRING" id="33097.A0A150FXV1"/>
<evidence type="ECO:0000313" key="6">
    <source>
        <dbReference type="Proteomes" id="UP000075714"/>
    </source>
</evidence>
<dbReference type="SUPFAM" id="SSF48403">
    <property type="entry name" value="Ankyrin repeat"/>
    <property type="match status" value="2"/>
</dbReference>
<feature type="repeat" description="ANK" evidence="3">
    <location>
        <begin position="30"/>
        <end position="62"/>
    </location>
</feature>
<dbReference type="InterPro" id="IPR002110">
    <property type="entry name" value="Ankyrin_rpt"/>
</dbReference>
<dbReference type="InterPro" id="IPR036770">
    <property type="entry name" value="Ankyrin_rpt-contain_sf"/>
</dbReference>
<feature type="compositionally biased region" description="Basic and acidic residues" evidence="4">
    <location>
        <begin position="327"/>
        <end position="337"/>
    </location>
</feature>
<dbReference type="PRINTS" id="PR01415">
    <property type="entry name" value="ANKYRIN"/>
</dbReference>
<keyword evidence="1" id="KW-0677">Repeat</keyword>
<protein>
    <submittedName>
        <fullName evidence="5">Uncharacterized protein</fullName>
    </submittedName>
</protein>
<evidence type="ECO:0000256" key="4">
    <source>
        <dbReference type="SAM" id="MobiDB-lite"/>
    </source>
</evidence>
<feature type="repeat" description="ANK" evidence="3">
    <location>
        <begin position="96"/>
        <end position="129"/>
    </location>
</feature>
<dbReference type="AlphaFoldDB" id="A0A150FXV1"/>
<keyword evidence="2 3" id="KW-0040">ANK repeat</keyword>
<keyword evidence="6" id="KW-1185">Reference proteome</keyword>
<feature type="compositionally biased region" description="Pro residues" evidence="4">
    <location>
        <begin position="788"/>
        <end position="806"/>
    </location>
</feature>
<feature type="region of interest" description="Disordered" evidence="4">
    <location>
        <begin position="775"/>
        <end position="859"/>
    </location>
</feature>
<evidence type="ECO:0000256" key="2">
    <source>
        <dbReference type="ARBA" id="ARBA00023043"/>
    </source>
</evidence>
<feature type="repeat" description="ANK" evidence="3">
    <location>
        <begin position="130"/>
        <end position="162"/>
    </location>
</feature>
<dbReference type="PANTHER" id="PTHR24173">
    <property type="entry name" value="ANKYRIN REPEAT CONTAINING"/>
    <property type="match status" value="1"/>
</dbReference>
<name>A0A150FXV1_GONPE</name>
<feature type="repeat" description="ANK" evidence="3">
    <location>
        <begin position="163"/>
        <end position="195"/>
    </location>
</feature>